<dbReference type="EMBL" id="JAJLJH010000001">
    <property type="protein sequence ID" value="MCK9685043.1"/>
    <property type="molecule type" value="Genomic_DNA"/>
</dbReference>
<keyword evidence="2" id="KW-1185">Reference proteome</keyword>
<dbReference type="RefSeq" id="WP_275681061.1">
    <property type="nucleotide sequence ID" value="NZ_JAJLJH010000001.1"/>
</dbReference>
<gene>
    <name evidence="1" type="ORF">LPC04_04895</name>
</gene>
<dbReference type="AlphaFoldDB" id="A0A9X1YFD0"/>
<comment type="caution">
    <text evidence="1">The sequence shown here is derived from an EMBL/GenBank/DDBJ whole genome shotgun (WGS) entry which is preliminary data.</text>
</comment>
<proteinExistence type="predicted"/>
<evidence type="ECO:0000313" key="1">
    <source>
        <dbReference type="EMBL" id="MCK9685043.1"/>
    </source>
</evidence>
<organism evidence="1 2">
    <name type="scientific">Scleromatobacter humisilvae</name>
    <dbReference type="NCBI Taxonomy" id="2897159"/>
    <lineage>
        <taxon>Bacteria</taxon>
        <taxon>Pseudomonadati</taxon>
        <taxon>Pseudomonadota</taxon>
        <taxon>Betaproteobacteria</taxon>
        <taxon>Burkholderiales</taxon>
        <taxon>Sphaerotilaceae</taxon>
        <taxon>Scleromatobacter</taxon>
    </lineage>
</organism>
<dbReference type="Proteomes" id="UP001139353">
    <property type="component" value="Unassembled WGS sequence"/>
</dbReference>
<sequence>MTRVLYIGQDPATVDFSDPALPPGMTTDRIQAGIDLSLGQMRERGWQAEFCPVQPDDSAGPAVERALAGGEVDCVVIGGGLRLPPRSLPLFERVLNAVHRAAPQAAIAFNTTPQDTADAVARWRG</sequence>
<accession>A0A9X1YFD0</accession>
<protein>
    <submittedName>
        <fullName evidence="1">Uncharacterized protein</fullName>
    </submittedName>
</protein>
<evidence type="ECO:0000313" key="2">
    <source>
        <dbReference type="Proteomes" id="UP001139353"/>
    </source>
</evidence>
<reference evidence="1" key="1">
    <citation type="submission" date="2021-11" db="EMBL/GenBank/DDBJ databases">
        <title>BS-T2-15 a new species belonging to the Comamonadaceae family isolated from the soil of a French oak forest.</title>
        <authorList>
            <person name="Mieszkin S."/>
            <person name="Alain K."/>
        </authorList>
    </citation>
    <scope>NUCLEOTIDE SEQUENCE</scope>
    <source>
        <strain evidence="1">BS-T2-15</strain>
    </source>
</reference>
<name>A0A9X1YFD0_9BURK</name>